<evidence type="ECO:0000256" key="1">
    <source>
        <dbReference type="SAM" id="MobiDB-lite"/>
    </source>
</evidence>
<accession>A0A2Z2IW49</accession>
<feature type="compositionally biased region" description="Basic and acidic residues" evidence="1">
    <location>
        <begin position="83"/>
        <end position="92"/>
    </location>
</feature>
<dbReference type="AlphaFoldDB" id="A0A2Z2IW49"/>
<evidence type="ECO:0000313" key="3">
    <source>
        <dbReference type="Proteomes" id="UP000250197"/>
    </source>
</evidence>
<dbReference type="KEGG" id="cstr:CBE89_00045"/>
<dbReference type="RefSeq" id="WP_086890302.1">
    <property type="nucleotide sequence ID" value="NZ_CP021252.1"/>
</dbReference>
<dbReference type="Proteomes" id="UP000250197">
    <property type="component" value="Chromosome"/>
</dbReference>
<evidence type="ECO:0000313" key="2">
    <source>
        <dbReference type="EMBL" id="ART20069.1"/>
    </source>
</evidence>
<reference evidence="2 3" key="1">
    <citation type="submission" date="2017-05" db="EMBL/GenBank/DDBJ databases">
        <title>Complete genome sequence of Corynebacterium striatum KC-Na-1 isolated from Neophocaena asiaeorientalis in Korea.</title>
        <authorList>
            <person name="Kim J.H."/>
            <person name="Lee K."/>
        </authorList>
    </citation>
    <scope>NUCLEOTIDE SEQUENCE [LARGE SCALE GENOMIC DNA]</scope>
    <source>
        <strain evidence="2 3">KC-Na-01</strain>
    </source>
</reference>
<feature type="region of interest" description="Disordered" evidence="1">
    <location>
        <begin position="83"/>
        <end position="112"/>
    </location>
</feature>
<organism evidence="2 3">
    <name type="scientific">Corynebacterium striatum</name>
    <dbReference type="NCBI Taxonomy" id="43770"/>
    <lineage>
        <taxon>Bacteria</taxon>
        <taxon>Bacillati</taxon>
        <taxon>Actinomycetota</taxon>
        <taxon>Actinomycetes</taxon>
        <taxon>Mycobacteriales</taxon>
        <taxon>Corynebacteriaceae</taxon>
        <taxon>Corynebacterium</taxon>
    </lineage>
</organism>
<gene>
    <name evidence="2" type="ORF">CBE89_00045</name>
</gene>
<sequence>MKVIAKNKNYNGRIGVDVFANGVCEQASEDQLPYYRRHGFTVERQKLAKPGPGAKKAEWEAYARSLGLETSRLTLESIKEAVEELENDEHPETTPVSDEAVHTVPDGDVETQ</sequence>
<proteinExistence type="predicted"/>
<protein>
    <submittedName>
        <fullName evidence="2">Uncharacterized protein</fullName>
    </submittedName>
</protein>
<dbReference type="EMBL" id="CP021252">
    <property type="protein sequence ID" value="ART20069.1"/>
    <property type="molecule type" value="Genomic_DNA"/>
</dbReference>
<name>A0A2Z2IW49_CORST</name>